<proteinExistence type="predicted"/>
<feature type="domain" description="EAL" evidence="12">
    <location>
        <begin position="326"/>
        <end position="574"/>
    </location>
</feature>
<evidence type="ECO:0000256" key="3">
    <source>
        <dbReference type="ARBA" id="ARBA00022475"/>
    </source>
</evidence>
<evidence type="ECO:0000256" key="7">
    <source>
        <dbReference type="ARBA" id="ARBA00022989"/>
    </source>
</evidence>
<dbReference type="PANTHER" id="PTHR33121:SF79">
    <property type="entry name" value="CYCLIC DI-GMP PHOSPHODIESTERASE PDED-RELATED"/>
    <property type="match status" value="1"/>
</dbReference>
<evidence type="ECO:0000256" key="6">
    <source>
        <dbReference type="ARBA" id="ARBA00022801"/>
    </source>
</evidence>
<dbReference type="SMART" id="SM00052">
    <property type="entry name" value="EAL"/>
    <property type="match status" value="1"/>
</dbReference>
<evidence type="ECO:0000259" key="12">
    <source>
        <dbReference type="PROSITE" id="PS50883"/>
    </source>
</evidence>
<accession>A0A4S2CYJ2</accession>
<evidence type="ECO:0000256" key="5">
    <source>
        <dbReference type="ARBA" id="ARBA00022692"/>
    </source>
</evidence>
<dbReference type="PROSITE" id="PS50883">
    <property type="entry name" value="EAL"/>
    <property type="match status" value="1"/>
</dbReference>
<dbReference type="Pfam" id="PF00563">
    <property type="entry name" value="EAL"/>
    <property type="match status" value="1"/>
</dbReference>
<dbReference type="CDD" id="cd01948">
    <property type="entry name" value="EAL"/>
    <property type="match status" value="1"/>
</dbReference>
<sequence length="574" mass="61734">MTGGAGRKSSRVQPARGHAPQGSRRAAPSPIRTTQMTPVTDTVSSEADWHPDREVQMRQTVRSRWGSLAPGAGIGHILCAAALGAAVTLVGAQVVVVQRDDRALNAYADLVLGHAELVASASVKALDRAAALPGPACTEEDLSDLRQLAIQSHYVRDVGRVADGAVRCTASWGVFAVPSPLPPPDRRVRGFALWHALPGVFGADIAADMAARDGVVVTTSPIAFDRVSRAPAGMGVVVATRDGKHLFQRFGNSQGVTVGEAASALDVGATRLAWRCSTAFDICVSARKSGSSVLVEPWWFSLSLAVLGALAGAGIALAVHEYRERRRSLLAQLRRAIDGQGLSMVYQPIRALSDRQLLGVEALARWRTEDGREIPPDRFVPLAERDGLGTCMAKRLVRIALGEMAGRLRGNAAFYLSINLTSQDLLDRNFRRYVHDEVRRLGLRPHQIVLELTERATADHHDLAACMLELKSLGYRFYVDDFGTGYSNFAYLTELPITAIKMDRRFTRAIGTASAVTQVVQSIAAMAAALDLDLIVEGVETEEQASHMLSLVPGGIGQGWLLGRPVASDRLPLE</sequence>
<dbReference type="InterPro" id="IPR035919">
    <property type="entry name" value="EAL_sf"/>
</dbReference>
<keyword evidence="7 11" id="KW-1133">Transmembrane helix</keyword>
<keyword evidence="5 11" id="KW-0812">Transmembrane</keyword>
<keyword evidence="6" id="KW-0378">Hydrolase</keyword>
<dbReference type="Pfam" id="PF12792">
    <property type="entry name" value="CSS-motif"/>
    <property type="match status" value="1"/>
</dbReference>
<gene>
    <name evidence="13" type="ORF">E5352_09730</name>
</gene>
<dbReference type="GO" id="GO:0005886">
    <property type="term" value="C:plasma membrane"/>
    <property type="evidence" value="ECO:0007669"/>
    <property type="project" value="UniProtKB-SubCell"/>
</dbReference>
<dbReference type="EC" id="3.1.4.52" evidence="2"/>
<dbReference type="InterPro" id="IPR050706">
    <property type="entry name" value="Cyclic-di-GMP_PDE-like"/>
</dbReference>
<organism evidence="13 14">
    <name type="scientific">Stenotrophomonas maltophilia</name>
    <name type="common">Pseudomonas maltophilia</name>
    <name type="synonym">Xanthomonas maltophilia</name>
    <dbReference type="NCBI Taxonomy" id="40324"/>
    <lineage>
        <taxon>Bacteria</taxon>
        <taxon>Pseudomonadati</taxon>
        <taxon>Pseudomonadota</taxon>
        <taxon>Gammaproteobacteria</taxon>
        <taxon>Lysobacterales</taxon>
        <taxon>Lysobacteraceae</taxon>
        <taxon>Stenotrophomonas</taxon>
        <taxon>Stenotrophomonas maltophilia group</taxon>
    </lineage>
</organism>
<evidence type="ECO:0000256" key="4">
    <source>
        <dbReference type="ARBA" id="ARBA00022636"/>
    </source>
</evidence>
<dbReference type="Proteomes" id="UP000306631">
    <property type="component" value="Unassembled WGS sequence"/>
</dbReference>
<dbReference type="AlphaFoldDB" id="A0A4S2CYJ2"/>
<evidence type="ECO:0000313" key="13">
    <source>
        <dbReference type="EMBL" id="TGY34147.1"/>
    </source>
</evidence>
<evidence type="ECO:0000256" key="10">
    <source>
        <dbReference type="SAM" id="MobiDB-lite"/>
    </source>
</evidence>
<dbReference type="SUPFAM" id="SSF141868">
    <property type="entry name" value="EAL domain-like"/>
    <property type="match status" value="1"/>
</dbReference>
<keyword evidence="8 11" id="KW-0472">Membrane</keyword>
<evidence type="ECO:0000313" key="14">
    <source>
        <dbReference type="Proteomes" id="UP000306631"/>
    </source>
</evidence>
<evidence type="ECO:0000256" key="1">
    <source>
        <dbReference type="ARBA" id="ARBA00004651"/>
    </source>
</evidence>
<feature type="region of interest" description="Disordered" evidence="10">
    <location>
        <begin position="1"/>
        <end position="46"/>
    </location>
</feature>
<evidence type="ECO:0000256" key="9">
    <source>
        <dbReference type="ARBA" id="ARBA00034290"/>
    </source>
</evidence>
<reference evidence="13 14" key="1">
    <citation type="submission" date="2019-04" db="EMBL/GenBank/DDBJ databases">
        <title>Microbes associate with the intestines of laboratory mice.</title>
        <authorList>
            <person name="Navarre W."/>
            <person name="Wong E."/>
            <person name="Huang K."/>
            <person name="Tropini C."/>
            <person name="Ng K."/>
            <person name="Yu B."/>
        </authorList>
    </citation>
    <scope>NUCLEOTIDE SEQUENCE [LARGE SCALE GENOMIC DNA]</scope>
    <source>
        <strain evidence="13 14">NM62_B4-13</strain>
    </source>
</reference>
<dbReference type="InterPro" id="IPR024744">
    <property type="entry name" value="CSS-motif_dom"/>
</dbReference>
<feature type="transmembrane region" description="Helical" evidence="11">
    <location>
        <begin position="298"/>
        <end position="319"/>
    </location>
</feature>
<feature type="compositionally biased region" description="Polar residues" evidence="10">
    <location>
        <begin position="31"/>
        <end position="45"/>
    </location>
</feature>
<protein>
    <recommendedName>
        <fullName evidence="2">cyclic-guanylate-specific phosphodiesterase</fullName>
        <ecNumber evidence="2">3.1.4.52</ecNumber>
    </recommendedName>
</protein>
<comment type="caution">
    <text evidence="13">The sequence shown here is derived from an EMBL/GenBank/DDBJ whole genome shotgun (WGS) entry which is preliminary data.</text>
</comment>
<evidence type="ECO:0000256" key="2">
    <source>
        <dbReference type="ARBA" id="ARBA00012282"/>
    </source>
</evidence>
<dbReference type="Gene3D" id="3.20.20.450">
    <property type="entry name" value="EAL domain"/>
    <property type="match status" value="1"/>
</dbReference>
<dbReference type="InterPro" id="IPR001633">
    <property type="entry name" value="EAL_dom"/>
</dbReference>
<comment type="catalytic activity">
    <reaction evidence="9">
        <text>3',3'-c-di-GMP + H2O = 5'-phosphoguanylyl(3'-&gt;5')guanosine + H(+)</text>
        <dbReference type="Rhea" id="RHEA:24902"/>
        <dbReference type="ChEBI" id="CHEBI:15377"/>
        <dbReference type="ChEBI" id="CHEBI:15378"/>
        <dbReference type="ChEBI" id="CHEBI:58754"/>
        <dbReference type="ChEBI" id="CHEBI:58805"/>
        <dbReference type="EC" id="3.1.4.52"/>
    </reaction>
</comment>
<dbReference type="GO" id="GO:0071111">
    <property type="term" value="F:cyclic-guanylate-specific phosphodiesterase activity"/>
    <property type="evidence" value="ECO:0007669"/>
    <property type="project" value="UniProtKB-EC"/>
</dbReference>
<keyword evidence="3" id="KW-1003">Cell membrane</keyword>
<evidence type="ECO:0000256" key="11">
    <source>
        <dbReference type="SAM" id="Phobius"/>
    </source>
</evidence>
<dbReference type="PANTHER" id="PTHR33121">
    <property type="entry name" value="CYCLIC DI-GMP PHOSPHODIESTERASE PDEF"/>
    <property type="match status" value="1"/>
</dbReference>
<name>A0A4S2CYJ2_STEMA</name>
<dbReference type="OrthoDB" id="9812358at2"/>
<evidence type="ECO:0000256" key="8">
    <source>
        <dbReference type="ARBA" id="ARBA00023136"/>
    </source>
</evidence>
<dbReference type="EMBL" id="SRYW01000007">
    <property type="protein sequence ID" value="TGY34147.1"/>
    <property type="molecule type" value="Genomic_DNA"/>
</dbReference>
<keyword evidence="4" id="KW-0973">c-di-GMP</keyword>
<comment type="subcellular location">
    <subcellularLocation>
        <location evidence="1">Cell membrane</location>
        <topology evidence="1">Multi-pass membrane protein</topology>
    </subcellularLocation>
</comment>